<keyword evidence="10" id="KW-1185">Reference proteome</keyword>
<dbReference type="InterPro" id="IPR003838">
    <property type="entry name" value="ABC3_permease_C"/>
</dbReference>
<feature type="transmembrane region" description="Helical" evidence="7">
    <location>
        <begin position="407"/>
        <end position="427"/>
    </location>
</feature>
<keyword evidence="2" id="KW-1003">Cell membrane</keyword>
<dbReference type="EMBL" id="BAABIV010000002">
    <property type="protein sequence ID" value="GAA4970581.1"/>
    <property type="molecule type" value="Genomic_DNA"/>
</dbReference>
<accession>A0ABP9HGP4</accession>
<gene>
    <name evidence="9" type="ORF">GCM10023257_03120</name>
</gene>
<dbReference type="Proteomes" id="UP001500610">
    <property type="component" value="Unassembled WGS sequence"/>
</dbReference>
<dbReference type="PANTHER" id="PTHR30572:SF4">
    <property type="entry name" value="ABC TRANSPORTER PERMEASE YTRF"/>
    <property type="match status" value="1"/>
</dbReference>
<feature type="domain" description="ABC3 transporter permease C-terminal" evidence="8">
    <location>
        <begin position="65"/>
        <end position="177"/>
    </location>
</feature>
<dbReference type="InterPro" id="IPR050250">
    <property type="entry name" value="Macrolide_Exporter_MacB"/>
</dbReference>
<dbReference type="RefSeq" id="WP_226030702.1">
    <property type="nucleotide sequence ID" value="NZ_BAABIV010000002.1"/>
</dbReference>
<evidence type="ECO:0000256" key="3">
    <source>
        <dbReference type="ARBA" id="ARBA00022692"/>
    </source>
</evidence>
<dbReference type="Pfam" id="PF02687">
    <property type="entry name" value="FtsX"/>
    <property type="match status" value="2"/>
</dbReference>
<feature type="transmembrane region" description="Helical" evidence="7">
    <location>
        <begin position="151"/>
        <end position="171"/>
    </location>
</feature>
<keyword evidence="3 7" id="KW-0812">Transmembrane</keyword>
<name>A0ABP9HGP4_9ACTN</name>
<comment type="caution">
    <text evidence="9">The sequence shown here is derived from an EMBL/GenBank/DDBJ whole genome shotgun (WGS) entry which is preliminary data.</text>
</comment>
<keyword evidence="4 7" id="KW-1133">Transmembrane helix</keyword>
<evidence type="ECO:0000256" key="6">
    <source>
        <dbReference type="ARBA" id="ARBA00038076"/>
    </source>
</evidence>
<feature type="transmembrane region" description="Helical" evidence="7">
    <location>
        <begin position="318"/>
        <end position="340"/>
    </location>
</feature>
<evidence type="ECO:0000256" key="1">
    <source>
        <dbReference type="ARBA" id="ARBA00004651"/>
    </source>
</evidence>
<evidence type="ECO:0000313" key="10">
    <source>
        <dbReference type="Proteomes" id="UP001500610"/>
    </source>
</evidence>
<dbReference type="PANTHER" id="PTHR30572">
    <property type="entry name" value="MEMBRANE COMPONENT OF TRANSPORTER-RELATED"/>
    <property type="match status" value="1"/>
</dbReference>
<feature type="transmembrane region" description="Helical" evidence="7">
    <location>
        <begin position="108"/>
        <end position="131"/>
    </location>
</feature>
<feature type="domain" description="ABC3 transporter permease C-terminal" evidence="8">
    <location>
        <begin position="322"/>
        <end position="434"/>
    </location>
</feature>
<sequence length="445" mass="45978">MLQLAMRSVRQRPGRFFATLLSAFLGATVIMTFNSMLDTAGASGVDPVSEESLNSAAQVVGGYGTLLVFFAVASTLTVNVRQRDAEIGLLHSVGATPAQIKWMITGEAVVVALVGTLAAVGPAVLGGQVLLEQFKDSGQVAQDVDHVFGPVALATGISITLLASAGAAFLAVRRAAKARSGTRRRGVRVRVLAGCAALAAGASGVGATFAMEKTEPMAMAPPAYGAILLAVGLAILSPALLRLVLAVLEGPLAAFGGAGAYLAVRNVRRRAAELSGTLMPLILFVALATATLYMQGVQNDAIKESGLVRTVDDKNLETLNFVIVGIIVAFAYIMLINTLYAATAYRRREFGQERLAGATPAQVMRMIGWEGLLLTLAGVLYGSLAGLAGIVAFTRFRTGSSLPDQGLGLWLGTVAAAAAATFLTSLLTAHRALRVRAVTAAAVIA</sequence>
<organism evidence="9 10">
    <name type="scientific">Streptomyces hyderabadensis</name>
    <dbReference type="NCBI Taxonomy" id="598549"/>
    <lineage>
        <taxon>Bacteria</taxon>
        <taxon>Bacillati</taxon>
        <taxon>Actinomycetota</taxon>
        <taxon>Actinomycetes</taxon>
        <taxon>Kitasatosporales</taxon>
        <taxon>Streptomycetaceae</taxon>
        <taxon>Streptomyces</taxon>
    </lineage>
</organism>
<evidence type="ECO:0000259" key="8">
    <source>
        <dbReference type="Pfam" id="PF02687"/>
    </source>
</evidence>
<evidence type="ECO:0000256" key="4">
    <source>
        <dbReference type="ARBA" id="ARBA00022989"/>
    </source>
</evidence>
<evidence type="ECO:0000256" key="7">
    <source>
        <dbReference type="SAM" id="Phobius"/>
    </source>
</evidence>
<feature type="transmembrane region" description="Helical" evidence="7">
    <location>
        <begin position="191"/>
        <end position="211"/>
    </location>
</feature>
<evidence type="ECO:0000313" key="9">
    <source>
        <dbReference type="EMBL" id="GAA4970581.1"/>
    </source>
</evidence>
<feature type="transmembrane region" description="Helical" evidence="7">
    <location>
        <begin position="223"/>
        <end position="245"/>
    </location>
</feature>
<keyword evidence="5 7" id="KW-0472">Membrane</keyword>
<comment type="subcellular location">
    <subcellularLocation>
        <location evidence="1">Cell membrane</location>
        <topology evidence="1">Multi-pass membrane protein</topology>
    </subcellularLocation>
</comment>
<feature type="transmembrane region" description="Helical" evidence="7">
    <location>
        <begin position="60"/>
        <end position="80"/>
    </location>
</feature>
<proteinExistence type="inferred from homology"/>
<evidence type="ECO:0000256" key="2">
    <source>
        <dbReference type="ARBA" id="ARBA00022475"/>
    </source>
</evidence>
<comment type="similarity">
    <text evidence="6">Belongs to the ABC-4 integral membrane protein family.</text>
</comment>
<reference evidence="10" key="1">
    <citation type="journal article" date="2019" name="Int. J. Syst. Evol. Microbiol.">
        <title>The Global Catalogue of Microorganisms (GCM) 10K type strain sequencing project: providing services to taxonomists for standard genome sequencing and annotation.</title>
        <authorList>
            <consortium name="The Broad Institute Genomics Platform"/>
            <consortium name="The Broad Institute Genome Sequencing Center for Infectious Disease"/>
            <person name="Wu L."/>
            <person name="Ma J."/>
        </authorList>
    </citation>
    <scope>NUCLEOTIDE SEQUENCE [LARGE SCALE GENOMIC DNA]</scope>
    <source>
        <strain evidence="10">JCM 17657</strain>
    </source>
</reference>
<evidence type="ECO:0000256" key="5">
    <source>
        <dbReference type="ARBA" id="ARBA00023136"/>
    </source>
</evidence>
<protein>
    <submittedName>
        <fullName evidence="9">ABC transporter permease</fullName>
    </submittedName>
</protein>
<feature type="transmembrane region" description="Helical" evidence="7">
    <location>
        <begin position="278"/>
        <end position="298"/>
    </location>
</feature>
<feature type="transmembrane region" description="Helical" evidence="7">
    <location>
        <begin position="372"/>
        <end position="395"/>
    </location>
</feature>